<dbReference type="PIRSF" id="PIRSF000429">
    <property type="entry name" value="Ac-CoA_Ac_transf"/>
    <property type="match status" value="1"/>
</dbReference>
<gene>
    <name evidence="8" type="ORF">DWB61_00650</name>
</gene>
<keyword evidence="9" id="KW-1185">Reference proteome</keyword>
<dbReference type="InterPro" id="IPR020617">
    <property type="entry name" value="Thiolase_C"/>
</dbReference>
<comment type="caution">
    <text evidence="8">The sequence shown here is derived from an EMBL/GenBank/DDBJ whole genome shotgun (WGS) entry which is preliminary data.</text>
</comment>
<feature type="domain" description="Thiolase N-terminal" evidence="6">
    <location>
        <begin position="4"/>
        <end position="263"/>
    </location>
</feature>
<dbReference type="Proteomes" id="UP000285794">
    <property type="component" value="Unassembled WGS sequence"/>
</dbReference>
<dbReference type="FunFam" id="3.40.47.10:FF:000010">
    <property type="entry name" value="Acetyl-CoA acetyltransferase (Thiolase)"/>
    <property type="match status" value="1"/>
</dbReference>
<evidence type="ECO:0000256" key="4">
    <source>
        <dbReference type="PIRSR" id="PIRSR000429-1"/>
    </source>
</evidence>
<dbReference type="Pfam" id="PF02803">
    <property type="entry name" value="Thiolase_C"/>
    <property type="match status" value="1"/>
</dbReference>
<dbReference type="RefSeq" id="WP_125028899.1">
    <property type="nucleotide sequence ID" value="NZ_JAPXVP010000001.1"/>
</dbReference>
<dbReference type="Gene3D" id="3.40.47.10">
    <property type="match status" value="2"/>
</dbReference>
<evidence type="ECO:0000259" key="6">
    <source>
        <dbReference type="Pfam" id="PF00108"/>
    </source>
</evidence>
<feature type="domain" description="Thiolase C-terminal" evidence="7">
    <location>
        <begin position="270"/>
        <end position="399"/>
    </location>
</feature>
<organism evidence="8 9">
    <name type="scientific">Ancylomarina euxinus</name>
    <dbReference type="NCBI Taxonomy" id="2283627"/>
    <lineage>
        <taxon>Bacteria</taxon>
        <taxon>Pseudomonadati</taxon>
        <taxon>Bacteroidota</taxon>
        <taxon>Bacteroidia</taxon>
        <taxon>Marinilabiliales</taxon>
        <taxon>Marinifilaceae</taxon>
        <taxon>Ancylomarina</taxon>
    </lineage>
</organism>
<proteinExistence type="inferred from homology"/>
<dbReference type="InterPro" id="IPR016039">
    <property type="entry name" value="Thiolase-like"/>
</dbReference>
<dbReference type="NCBIfam" id="TIGR01930">
    <property type="entry name" value="AcCoA-C-Actrans"/>
    <property type="match status" value="1"/>
</dbReference>
<evidence type="ECO:0000256" key="5">
    <source>
        <dbReference type="RuleBase" id="RU003557"/>
    </source>
</evidence>
<dbReference type="InterPro" id="IPR020610">
    <property type="entry name" value="Thiolase_AS"/>
</dbReference>
<dbReference type="CDD" id="cd00751">
    <property type="entry name" value="thiolase"/>
    <property type="match status" value="1"/>
</dbReference>
<reference evidence="8 9" key="1">
    <citation type="submission" date="2018-07" db="EMBL/GenBank/DDBJ databases">
        <title>Draft genome sequence of Ancylomarina sp. M1P.</title>
        <authorList>
            <person name="Yadav S."/>
            <person name="Villanueva L."/>
            <person name="Damste J.S.S."/>
        </authorList>
    </citation>
    <scope>NUCLEOTIDE SEQUENCE [LARGE SCALE GENOMIC DNA]</scope>
    <source>
        <strain evidence="8 9">M1P</strain>
    </source>
</reference>
<comment type="similarity">
    <text evidence="1 5">Belongs to the thiolase-like superfamily. Thiolase family.</text>
</comment>
<protein>
    <submittedName>
        <fullName evidence="8">Acetyl-CoA C-acetyltransferase</fullName>
    </submittedName>
</protein>
<evidence type="ECO:0000256" key="2">
    <source>
        <dbReference type="ARBA" id="ARBA00022679"/>
    </source>
</evidence>
<sequence length="401" mass="42003">MSKVYIVAAKRTAVGKFLGSLTPVTAADLAAGVIKNIIEETKIDASQLDEVVVGNILMAGQGQGVARQASIKAGIPQEVPAYGINMICGSGMKTINLAYANIKSGEANMIIAGGTENMSQAGFVMPGTVRGGHKMMDLKAVDHMVFDGLTDAFEGYHMGITAENIAEKFNISKLEQDAFAFASQQKAMAAQDAGHFKNEIVPVEIKTRKETIIFDADEFINRRTSLDALTGLRPAFKKDGTVTAGNASGINDGAAFVLVASEEAVKEHNLTPIAEIVATGQGGVDPAIMGMGPVPAIANALKKAGMKLTDMEVLELNEAFAAQSLGVVKQLCEDHGVAPEFFLERCNVNGGAIALGHPIGASGTRITVSLIHEMKRTNKQFGLASLCIGGGMGTALILKNV</sequence>
<evidence type="ECO:0000259" key="7">
    <source>
        <dbReference type="Pfam" id="PF02803"/>
    </source>
</evidence>
<keyword evidence="2 5" id="KW-0808">Transferase</keyword>
<evidence type="ECO:0000256" key="1">
    <source>
        <dbReference type="ARBA" id="ARBA00010982"/>
    </source>
</evidence>
<name>A0A425Y7T7_9BACT</name>
<evidence type="ECO:0000313" key="9">
    <source>
        <dbReference type="Proteomes" id="UP000285794"/>
    </source>
</evidence>
<dbReference type="EMBL" id="QQWG01000001">
    <property type="protein sequence ID" value="RRG24560.1"/>
    <property type="molecule type" value="Genomic_DNA"/>
</dbReference>
<dbReference type="InterPro" id="IPR020613">
    <property type="entry name" value="Thiolase_CS"/>
</dbReference>
<keyword evidence="3 5" id="KW-0012">Acyltransferase</keyword>
<dbReference type="AlphaFoldDB" id="A0A425Y7T7"/>
<dbReference type="InterPro" id="IPR002155">
    <property type="entry name" value="Thiolase"/>
</dbReference>
<dbReference type="PANTHER" id="PTHR18919">
    <property type="entry name" value="ACETYL-COA C-ACYLTRANSFERASE"/>
    <property type="match status" value="1"/>
</dbReference>
<feature type="active site" description="Acyl-thioester intermediate" evidence="4">
    <location>
        <position position="88"/>
    </location>
</feature>
<dbReference type="PROSITE" id="PS00737">
    <property type="entry name" value="THIOLASE_2"/>
    <property type="match status" value="1"/>
</dbReference>
<feature type="active site" description="Proton acceptor" evidence="4">
    <location>
        <position position="357"/>
    </location>
</feature>
<dbReference type="InterPro" id="IPR020616">
    <property type="entry name" value="Thiolase_N"/>
</dbReference>
<dbReference type="PROSITE" id="PS00098">
    <property type="entry name" value="THIOLASE_1"/>
    <property type="match status" value="1"/>
</dbReference>
<dbReference type="PANTHER" id="PTHR18919:SF107">
    <property type="entry name" value="ACETYL-COA ACETYLTRANSFERASE, CYTOSOLIC"/>
    <property type="match status" value="1"/>
</dbReference>
<dbReference type="GO" id="GO:0003988">
    <property type="term" value="F:acetyl-CoA C-acyltransferase activity"/>
    <property type="evidence" value="ECO:0007669"/>
    <property type="project" value="UniProtKB-ARBA"/>
</dbReference>
<feature type="active site" description="Proton acceptor" evidence="4">
    <location>
        <position position="387"/>
    </location>
</feature>
<dbReference type="Pfam" id="PF00108">
    <property type="entry name" value="Thiolase_N"/>
    <property type="match status" value="1"/>
</dbReference>
<dbReference type="PROSITE" id="PS00099">
    <property type="entry name" value="THIOLASE_3"/>
    <property type="match status" value="1"/>
</dbReference>
<evidence type="ECO:0000256" key="3">
    <source>
        <dbReference type="ARBA" id="ARBA00023315"/>
    </source>
</evidence>
<evidence type="ECO:0000313" key="8">
    <source>
        <dbReference type="EMBL" id="RRG24560.1"/>
    </source>
</evidence>
<dbReference type="OrthoDB" id="9764892at2"/>
<dbReference type="InterPro" id="IPR020615">
    <property type="entry name" value="Thiolase_acyl_enz_int_AS"/>
</dbReference>
<dbReference type="SUPFAM" id="SSF53901">
    <property type="entry name" value="Thiolase-like"/>
    <property type="match status" value="2"/>
</dbReference>
<accession>A0A425Y7T7</accession>